<sequence>MRATVGDRIRVHGRAVGMADHLGEVIEIRGTDDEPLLVIRYDDGHEGLLSPGADCEVLHPAG</sequence>
<dbReference type="Proteomes" id="UP001235064">
    <property type="component" value="Unassembled WGS sequence"/>
</dbReference>
<feature type="domain" description="DUF1918" evidence="1">
    <location>
        <begin position="1"/>
        <end position="57"/>
    </location>
</feature>
<comment type="caution">
    <text evidence="2">The sequence shown here is derived from an EMBL/GenBank/DDBJ whole genome shotgun (WGS) entry which is preliminary data.</text>
</comment>
<accession>A0ABT7MTF7</accession>
<reference evidence="2 3" key="1">
    <citation type="submission" date="2023-06" db="EMBL/GenBank/DDBJ databases">
        <title>Microbacterium sp. nov., isolated from a waste landfill.</title>
        <authorList>
            <person name="Wen W."/>
        </authorList>
    </citation>
    <scope>NUCLEOTIDE SEQUENCE [LARGE SCALE GENOMIC DNA]</scope>
    <source>
        <strain evidence="2 3">ASV49</strain>
    </source>
</reference>
<dbReference type="Gene3D" id="2.30.30.440">
    <property type="entry name" value="Domain of unknown function DUF1918"/>
    <property type="match status" value="1"/>
</dbReference>
<gene>
    <name evidence="2" type="ORF">QSV35_00155</name>
</gene>
<dbReference type="InterPro" id="IPR015035">
    <property type="entry name" value="DUF1918"/>
</dbReference>
<evidence type="ECO:0000313" key="2">
    <source>
        <dbReference type="EMBL" id="MDL9977731.1"/>
    </source>
</evidence>
<name>A0ABT7MTF7_9MICO</name>
<evidence type="ECO:0000313" key="3">
    <source>
        <dbReference type="Proteomes" id="UP001235064"/>
    </source>
</evidence>
<dbReference type="SUPFAM" id="SSF50118">
    <property type="entry name" value="Cell growth inhibitor/plasmid maintenance toxic component"/>
    <property type="match status" value="1"/>
</dbReference>
<dbReference type="RefSeq" id="WP_286285486.1">
    <property type="nucleotide sequence ID" value="NZ_JASXSZ010000001.1"/>
</dbReference>
<evidence type="ECO:0000259" key="1">
    <source>
        <dbReference type="Pfam" id="PF08940"/>
    </source>
</evidence>
<keyword evidence="3" id="KW-1185">Reference proteome</keyword>
<organism evidence="2 3">
    <name type="scientific">Microbacterium candidum</name>
    <dbReference type="NCBI Taxonomy" id="3041922"/>
    <lineage>
        <taxon>Bacteria</taxon>
        <taxon>Bacillati</taxon>
        <taxon>Actinomycetota</taxon>
        <taxon>Actinomycetes</taxon>
        <taxon>Micrococcales</taxon>
        <taxon>Microbacteriaceae</taxon>
        <taxon>Microbacterium</taxon>
    </lineage>
</organism>
<protein>
    <submittedName>
        <fullName evidence="2">DUF1918 domain-containing protein</fullName>
    </submittedName>
</protein>
<proteinExistence type="predicted"/>
<dbReference type="EMBL" id="JASXSZ010000001">
    <property type="protein sequence ID" value="MDL9977731.1"/>
    <property type="molecule type" value="Genomic_DNA"/>
</dbReference>
<dbReference type="Pfam" id="PF08940">
    <property type="entry name" value="DUF1918"/>
    <property type="match status" value="1"/>
</dbReference>